<reference evidence="1" key="1">
    <citation type="journal article" date="2022" name="bioRxiv">
        <title>Sequencing and chromosome-scale assembly of the giantPleurodeles waltlgenome.</title>
        <authorList>
            <person name="Brown T."/>
            <person name="Elewa A."/>
            <person name="Iarovenko S."/>
            <person name="Subramanian E."/>
            <person name="Araus A.J."/>
            <person name="Petzold A."/>
            <person name="Susuki M."/>
            <person name="Suzuki K.-i.T."/>
            <person name="Hayashi T."/>
            <person name="Toyoda A."/>
            <person name="Oliveira C."/>
            <person name="Osipova E."/>
            <person name="Leigh N.D."/>
            <person name="Simon A."/>
            <person name="Yun M.H."/>
        </authorList>
    </citation>
    <scope>NUCLEOTIDE SEQUENCE</scope>
    <source>
        <strain evidence="1">20211129_DDA</strain>
        <tissue evidence="1">Liver</tissue>
    </source>
</reference>
<name>A0AAV7L3R1_PLEWA</name>
<dbReference type="Proteomes" id="UP001066276">
    <property type="component" value="Chromosome 12"/>
</dbReference>
<dbReference type="AlphaFoldDB" id="A0AAV7L3R1"/>
<evidence type="ECO:0000313" key="2">
    <source>
        <dbReference type="Proteomes" id="UP001066276"/>
    </source>
</evidence>
<accession>A0AAV7L3R1</accession>
<sequence>MRANRACVPSRARAPSLYVELTHAPHEQRAIGRLEVCAAGGRLHHRPDGSRRARSRRRVRGRAGLLGDIEKVAYSPQVVKHRGWPRSVGPATRKRALHCCWRWSSASGVGETGPDFARVKLCSTGREEQTPHHKDQRRTVLYLCYC</sequence>
<organism evidence="1 2">
    <name type="scientific">Pleurodeles waltl</name>
    <name type="common">Iberian ribbed newt</name>
    <dbReference type="NCBI Taxonomy" id="8319"/>
    <lineage>
        <taxon>Eukaryota</taxon>
        <taxon>Metazoa</taxon>
        <taxon>Chordata</taxon>
        <taxon>Craniata</taxon>
        <taxon>Vertebrata</taxon>
        <taxon>Euteleostomi</taxon>
        <taxon>Amphibia</taxon>
        <taxon>Batrachia</taxon>
        <taxon>Caudata</taxon>
        <taxon>Salamandroidea</taxon>
        <taxon>Salamandridae</taxon>
        <taxon>Pleurodelinae</taxon>
        <taxon>Pleurodeles</taxon>
    </lineage>
</organism>
<proteinExistence type="predicted"/>
<dbReference type="EMBL" id="JANPWB010000016">
    <property type="protein sequence ID" value="KAJ1086187.1"/>
    <property type="molecule type" value="Genomic_DNA"/>
</dbReference>
<gene>
    <name evidence="1" type="ORF">NDU88_006311</name>
</gene>
<protein>
    <submittedName>
        <fullName evidence="1">Uncharacterized protein</fullName>
    </submittedName>
</protein>
<evidence type="ECO:0000313" key="1">
    <source>
        <dbReference type="EMBL" id="KAJ1086187.1"/>
    </source>
</evidence>
<keyword evidence="2" id="KW-1185">Reference proteome</keyword>
<comment type="caution">
    <text evidence="1">The sequence shown here is derived from an EMBL/GenBank/DDBJ whole genome shotgun (WGS) entry which is preliminary data.</text>
</comment>